<proteinExistence type="predicted"/>
<reference evidence="2 3" key="1">
    <citation type="submission" date="2022-10" db="EMBL/GenBank/DDBJ databases">
        <title>The complete genomes of actinobacterial strains from the NBC collection.</title>
        <authorList>
            <person name="Joergensen T.S."/>
            <person name="Alvarez Arevalo M."/>
            <person name="Sterndorff E.B."/>
            <person name="Faurdal D."/>
            <person name="Vuksanovic O."/>
            <person name="Mourched A.-S."/>
            <person name="Charusanti P."/>
            <person name="Shaw S."/>
            <person name="Blin K."/>
            <person name="Weber T."/>
        </authorList>
    </citation>
    <scope>NUCLEOTIDE SEQUENCE [LARGE SCALE GENOMIC DNA]</scope>
    <source>
        <strain evidence="2 3">NBC_01247</strain>
    </source>
</reference>
<evidence type="ECO:0000313" key="3">
    <source>
        <dbReference type="Proteomes" id="UP001432014"/>
    </source>
</evidence>
<evidence type="ECO:0000313" key="2">
    <source>
        <dbReference type="EMBL" id="WUS56121.1"/>
    </source>
</evidence>
<protein>
    <recommendedName>
        <fullName evidence="4">DUF222 domain-containing protein</fullName>
    </recommendedName>
</protein>
<evidence type="ECO:0008006" key="4">
    <source>
        <dbReference type="Google" id="ProtNLM"/>
    </source>
</evidence>
<feature type="compositionally biased region" description="Low complexity" evidence="1">
    <location>
        <begin position="40"/>
        <end position="50"/>
    </location>
</feature>
<feature type="region of interest" description="Disordered" evidence="1">
    <location>
        <begin position="1"/>
        <end position="50"/>
    </location>
</feature>
<dbReference type="Proteomes" id="UP001432014">
    <property type="component" value="Chromosome"/>
</dbReference>
<dbReference type="RefSeq" id="WP_329499267.1">
    <property type="nucleotide sequence ID" value="NZ_CP108460.1"/>
</dbReference>
<name>A0ABZ1W5K7_9ACTN</name>
<evidence type="ECO:0000256" key="1">
    <source>
        <dbReference type="SAM" id="MobiDB-lite"/>
    </source>
</evidence>
<organism evidence="2 3">
    <name type="scientific">Kitasatospora herbaricolor</name>
    <dbReference type="NCBI Taxonomy" id="68217"/>
    <lineage>
        <taxon>Bacteria</taxon>
        <taxon>Bacillati</taxon>
        <taxon>Actinomycetota</taxon>
        <taxon>Actinomycetes</taxon>
        <taxon>Kitasatosporales</taxon>
        <taxon>Streptomycetaceae</taxon>
        <taxon>Kitasatospora</taxon>
    </lineage>
</organism>
<sequence>MNERPRLQRPDSAAKLAGPETLMIGNRPGRRHPEAGPGAGASPGAAGRPAGSLAGCTLAELEERVAAAQDRGVDAIRQAEAQFEADKQAAHTRFAADAGPALWEIHDRRLYRASHATWEEYLTERWNLSRSYAHRLLEMIPVQAALLPNPVFGNIVLRESQARVLVPVLRERGPEQVREVVEKAMAGGGRPTAKALTAARTELGYAPAAALQWEEEPAAPAAPPTADQEEGRLALGDLERLAGVLRAALRDLPDTLPATAARSFPEETATAVADLRKQVRRAARIIGAALVEHGSGPDRRR</sequence>
<dbReference type="EMBL" id="CP108482">
    <property type="protein sequence ID" value="WUS56121.1"/>
    <property type="molecule type" value="Genomic_DNA"/>
</dbReference>
<keyword evidence="3" id="KW-1185">Reference proteome</keyword>
<accession>A0ABZ1W5K7</accession>
<gene>
    <name evidence="2" type="ORF">OG469_11640</name>
</gene>